<feature type="compositionally biased region" description="Polar residues" evidence="1">
    <location>
        <begin position="128"/>
        <end position="155"/>
    </location>
</feature>
<evidence type="ECO:0000256" key="1">
    <source>
        <dbReference type="SAM" id="MobiDB-lite"/>
    </source>
</evidence>
<dbReference type="EMBL" id="KB932905">
    <property type="protein sequence ID" value="EOO02693.1"/>
    <property type="molecule type" value="Genomic_DNA"/>
</dbReference>
<feature type="region of interest" description="Disordered" evidence="1">
    <location>
        <begin position="212"/>
        <end position="242"/>
    </location>
</feature>
<proteinExistence type="predicted"/>
<dbReference type="GeneID" id="19321972"/>
<evidence type="ECO:0000313" key="2">
    <source>
        <dbReference type="EMBL" id="EOO02693.1"/>
    </source>
</evidence>
<dbReference type="InterPro" id="IPR013176">
    <property type="entry name" value="Ccz1"/>
</dbReference>
<feature type="region of interest" description="Disordered" evidence="1">
    <location>
        <begin position="485"/>
        <end position="519"/>
    </location>
</feature>
<accession>R8BTH2</accession>
<dbReference type="RefSeq" id="XP_007912558.1">
    <property type="nucleotide sequence ID" value="XM_007914367.1"/>
</dbReference>
<keyword evidence="3" id="KW-1185">Reference proteome</keyword>
<dbReference type="OrthoDB" id="240546at2759"/>
<gene>
    <name evidence="2" type="ORF">UCRPA7_1788</name>
</gene>
<dbReference type="eggNOG" id="KOG2622">
    <property type="taxonomic scope" value="Eukaryota"/>
</dbReference>
<feature type="compositionally biased region" description="Acidic residues" evidence="1">
    <location>
        <begin position="501"/>
        <end position="510"/>
    </location>
</feature>
<organism evidence="2 3">
    <name type="scientific">Phaeoacremonium minimum (strain UCR-PA7)</name>
    <name type="common">Esca disease fungus</name>
    <name type="synonym">Togninia minima</name>
    <dbReference type="NCBI Taxonomy" id="1286976"/>
    <lineage>
        <taxon>Eukaryota</taxon>
        <taxon>Fungi</taxon>
        <taxon>Dikarya</taxon>
        <taxon>Ascomycota</taxon>
        <taxon>Pezizomycotina</taxon>
        <taxon>Sordariomycetes</taxon>
        <taxon>Sordariomycetidae</taxon>
        <taxon>Togniniales</taxon>
        <taxon>Togniniaceae</taxon>
        <taxon>Phaeoacremonium</taxon>
    </lineage>
</organism>
<dbReference type="GO" id="GO:0035658">
    <property type="term" value="C:Mon1-Ccz1 complex"/>
    <property type="evidence" value="ECO:0007669"/>
    <property type="project" value="InterPro"/>
</dbReference>
<dbReference type="PANTHER" id="PTHR13056:SF0">
    <property type="entry name" value="VACUOLAR FUSION PROTEIN CCZ1 HOMOLOG-RELATED"/>
    <property type="match status" value="1"/>
</dbReference>
<protein>
    <submittedName>
        <fullName evidence="2">Putative vacuolar fusion protein ccz1 protein</fullName>
    </submittedName>
</protein>
<dbReference type="PANTHER" id="PTHR13056">
    <property type="entry name" value="VACUOLAR FUSION PROTEIN CCZ1 HOMOLOG-RELATED"/>
    <property type="match status" value="1"/>
</dbReference>
<name>R8BTH2_PHAM7</name>
<evidence type="ECO:0000313" key="3">
    <source>
        <dbReference type="Proteomes" id="UP000014074"/>
    </source>
</evidence>
<dbReference type="AlphaFoldDB" id="R8BTH2"/>
<reference evidence="3" key="1">
    <citation type="journal article" date="2013" name="Genome Announc.">
        <title>Draft genome sequence of the ascomycete Phaeoacremonium aleophilum strain UCR-PA7, a causal agent of the esca disease complex in grapevines.</title>
        <authorList>
            <person name="Blanco-Ulate B."/>
            <person name="Rolshausen P."/>
            <person name="Cantu D."/>
        </authorList>
    </citation>
    <scope>NUCLEOTIDE SEQUENCE [LARGE SCALE GENOMIC DNA]</scope>
    <source>
        <strain evidence="3">UCR-PA7</strain>
    </source>
</reference>
<feature type="region of interest" description="Disordered" evidence="1">
    <location>
        <begin position="109"/>
        <end position="179"/>
    </location>
</feature>
<dbReference type="Proteomes" id="UP000014074">
    <property type="component" value="Unassembled WGS sequence"/>
</dbReference>
<dbReference type="HOGENOM" id="CLU_009628_0_0_1"/>
<dbReference type="GO" id="GO:0016192">
    <property type="term" value="P:vesicle-mediated transport"/>
    <property type="evidence" value="ECO:0007669"/>
    <property type="project" value="InterPro"/>
</dbReference>
<sequence>MFDGIKIAASGELGVGVGEEERGSGEREVLEGLVGRIEGLVDLVVSKYGSYDPDAATGVEAEQWLGTGNEPGAEDGSIFLGVGALSKHSLRDVVHWMDDLYTWGENAYGVIDSPTSTRQTRKPKKTKATSQRKPTTQQAGSADETAQSTSSNQGPKEQGGSEDPAVSSDVSSASGVEDADAGGIDKYVEYLKLGYGKYWSLGSGGGNDGTKLKPPAAALAKKDANEVEASSGGHESKPDSAAGHFLIGLTGEVEEDAYEDIEDSRFHDSLDEAEYNSRTMLRTVTVELEGVGLDRSDSQKVLAFGSRETEVAEQGAGDRGDIPESITATFQSQDSNKTHKLRVVVYVNKPFIFTFLFKLRTDSLAWDGLYRSLHHQLSPLRKPLGNSTTYRPGRPDQGATAAQIYDLIWDAKSLTLHSTIPNIPEPGMIQAHEPTAWSRVEALNTHMQILNVYIAAKSDASELERTCKTSRGWWVVWNRILEKEQDSSPDELGGRNSPSLESEEGGSNEEDTIKPTHHDHTVSKEIFLIRKASDHGGSHVRAVSMGGGWADGASRLAQGIGVDTRKYIEGLLTLNR</sequence>
<feature type="compositionally biased region" description="Low complexity" evidence="1">
    <location>
        <begin position="161"/>
        <end position="176"/>
    </location>
</feature>
<dbReference type="KEGG" id="tmn:UCRPA7_1788"/>